<evidence type="ECO:0000259" key="2">
    <source>
        <dbReference type="Pfam" id="PF01408"/>
    </source>
</evidence>
<dbReference type="Proteomes" id="UP001271769">
    <property type="component" value="Unassembled WGS sequence"/>
</dbReference>
<reference evidence="4 5" key="1">
    <citation type="journal article" date="2013" name="Antonie Van Leeuwenhoek">
        <title>Dongia rigui sp. nov., isolated from freshwater of a large wetland in Korea.</title>
        <authorList>
            <person name="Baik K.S."/>
            <person name="Hwang Y.M."/>
            <person name="Choi J.S."/>
            <person name="Kwon J."/>
            <person name="Seong C.N."/>
        </authorList>
    </citation>
    <scope>NUCLEOTIDE SEQUENCE [LARGE SCALE GENOMIC DNA]</scope>
    <source>
        <strain evidence="4 5">04SU4-P</strain>
    </source>
</reference>
<evidence type="ECO:0000259" key="3">
    <source>
        <dbReference type="Pfam" id="PF22725"/>
    </source>
</evidence>
<dbReference type="SUPFAM" id="SSF51735">
    <property type="entry name" value="NAD(P)-binding Rossmann-fold domains"/>
    <property type="match status" value="1"/>
</dbReference>
<dbReference type="InterPro" id="IPR055170">
    <property type="entry name" value="GFO_IDH_MocA-like_dom"/>
</dbReference>
<proteinExistence type="predicted"/>
<evidence type="ECO:0000313" key="4">
    <source>
        <dbReference type="EMBL" id="MDY0873688.1"/>
    </source>
</evidence>
<dbReference type="InterPro" id="IPR000683">
    <property type="entry name" value="Gfo/Idh/MocA-like_OxRdtase_N"/>
</dbReference>
<evidence type="ECO:0000313" key="5">
    <source>
        <dbReference type="Proteomes" id="UP001271769"/>
    </source>
</evidence>
<organism evidence="4 5">
    <name type="scientific">Dongia rigui</name>
    <dbReference type="NCBI Taxonomy" id="940149"/>
    <lineage>
        <taxon>Bacteria</taxon>
        <taxon>Pseudomonadati</taxon>
        <taxon>Pseudomonadota</taxon>
        <taxon>Alphaproteobacteria</taxon>
        <taxon>Rhodospirillales</taxon>
        <taxon>Dongiaceae</taxon>
        <taxon>Dongia</taxon>
    </lineage>
</organism>
<accession>A0ABU5E2G7</accession>
<dbReference type="Gene3D" id="3.30.360.10">
    <property type="entry name" value="Dihydrodipicolinate Reductase, domain 2"/>
    <property type="match status" value="1"/>
</dbReference>
<dbReference type="RefSeq" id="WP_320502162.1">
    <property type="nucleotide sequence ID" value="NZ_JAXCLX010000003.1"/>
</dbReference>
<sequence>MSRAIGIGIVGTGFMGQAHAMAFQSAPLIFGTEIGARLVAIADINAAAAKATAARFGFARSYGSWQELVSDPEVELVAITTPNALHADIAIAAAKAGKHVYCEKPLSADLKSAEAMAAAAAASAGQSLVGYNYLRSPAIAYAQKLIAEGAIGHVTYFHGICDEDYMADAATPFSWRCRLDAAGFGALGDLASHLVSVAVDLVGPIARVVADQKTFIEKRPVPAAGDGTEKRDGSAAPVTGELRKVENEDTAHALVQFRNGAMGTLITSRSHWGRKAHLAFEIFGSEGSILLDHERMNELQLYTKRSDDPAANGYRRIPIGPEHPFYGKFTPAKGHGIGFNDLKIIEVAHLLDGIAGKHKLHPSIPEALTIEKVLHGIVASAKSGSWVDL</sequence>
<dbReference type="Gene3D" id="3.40.50.720">
    <property type="entry name" value="NAD(P)-binding Rossmann-like Domain"/>
    <property type="match status" value="1"/>
</dbReference>
<name>A0ABU5E2G7_9PROT</name>
<evidence type="ECO:0000256" key="1">
    <source>
        <dbReference type="ARBA" id="ARBA00023002"/>
    </source>
</evidence>
<gene>
    <name evidence="4" type="ORF">SMD31_17235</name>
</gene>
<dbReference type="InterPro" id="IPR050463">
    <property type="entry name" value="Gfo/Idh/MocA_oxidrdct_glycsds"/>
</dbReference>
<keyword evidence="5" id="KW-1185">Reference proteome</keyword>
<dbReference type="PANTHER" id="PTHR43818:SF11">
    <property type="entry name" value="BCDNA.GH03377"/>
    <property type="match status" value="1"/>
</dbReference>
<dbReference type="Pfam" id="PF22725">
    <property type="entry name" value="GFO_IDH_MocA_C3"/>
    <property type="match status" value="1"/>
</dbReference>
<feature type="domain" description="Gfo/Idh/MocA-like oxidoreductase N-terminal" evidence="2">
    <location>
        <begin position="6"/>
        <end position="130"/>
    </location>
</feature>
<keyword evidence="1" id="KW-0560">Oxidoreductase</keyword>
<dbReference type="SUPFAM" id="SSF55347">
    <property type="entry name" value="Glyceraldehyde-3-phosphate dehydrogenase-like, C-terminal domain"/>
    <property type="match status" value="1"/>
</dbReference>
<protein>
    <submittedName>
        <fullName evidence="4">Gfo/Idh/MocA family oxidoreductase</fullName>
    </submittedName>
</protein>
<dbReference type="PANTHER" id="PTHR43818">
    <property type="entry name" value="BCDNA.GH03377"/>
    <property type="match status" value="1"/>
</dbReference>
<comment type="caution">
    <text evidence="4">The sequence shown here is derived from an EMBL/GenBank/DDBJ whole genome shotgun (WGS) entry which is preliminary data.</text>
</comment>
<dbReference type="EMBL" id="JAXCLX010000003">
    <property type="protein sequence ID" value="MDY0873688.1"/>
    <property type="molecule type" value="Genomic_DNA"/>
</dbReference>
<dbReference type="Pfam" id="PF01408">
    <property type="entry name" value="GFO_IDH_MocA"/>
    <property type="match status" value="1"/>
</dbReference>
<dbReference type="InterPro" id="IPR036291">
    <property type="entry name" value="NAD(P)-bd_dom_sf"/>
</dbReference>
<feature type="domain" description="GFO/IDH/MocA-like oxidoreductase" evidence="3">
    <location>
        <begin position="140"/>
        <end position="289"/>
    </location>
</feature>